<dbReference type="VEuPathDB" id="FungiDB:SCHCODRAFT_01282209"/>
<dbReference type="Gene3D" id="3.80.10.10">
    <property type="entry name" value="Ribonuclease Inhibitor"/>
    <property type="match status" value="1"/>
</dbReference>
<reference evidence="2 3" key="1">
    <citation type="journal article" date="2010" name="Nat. Biotechnol.">
        <title>Genome sequence of the model mushroom Schizophyllum commune.</title>
        <authorList>
            <person name="Ohm R.A."/>
            <person name="de Jong J.F."/>
            <person name="Lugones L.G."/>
            <person name="Aerts A."/>
            <person name="Kothe E."/>
            <person name="Stajich J.E."/>
            <person name="de Vries R.P."/>
            <person name="Record E."/>
            <person name="Levasseur A."/>
            <person name="Baker S.E."/>
            <person name="Bartholomew K.A."/>
            <person name="Coutinho P.M."/>
            <person name="Erdmann S."/>
            <person name="Fowler T.J."/>
            <person name="Gathman A.C."/>
            <person name="Lombard V."/>
            <person name="Henrissat B."/>
            <person name="Knabe N."/>
            <person name="Kuees U."/>
            <person name="Lilly W.W."/>
            <person name="Lindquist E."/>
            <person name="Lucas S."/>
            <person name="Magnuson J.K."/>
            <person name="Piumi F."/>
            <person name="Raudaskoski M."/>
            <person name="Salamov A."/>
            <person name="Schmutz J."/>
            <person name="Schwarze F.W.M.R."/>
            <person name="vanKuyk P.A."/>
            <person name="Horton J.S."/>
            <person name="Grigoriev I.V."/>
            <person name="Woesten H.A.B."/>
        </authorList>
    </citation>
    <scope>NUCLEOTIDE SEQUENCE [LARGE SCALE GENOMIC DNA]</scope>
    <source>
        <strain evidence="3">H4-8 / FGSC 9210</strain>
    </source>
</reference>
<evidence type="ECO:0000313" key="3">
    <source>
        <dbReference type="Proteomes" id="UP000007431"/>
    </source>
</evidence>
<accession>D8Q0L9</accession>
<feature type="non-terminal residue" evidence="2">
    <location>
        <position position="544"/>
    </location>
</feature>
<dbReference type="HOGENOM" id="CLU_500733_0_0_1"/>
<dbReference type="OrthoDB" id="3172239at2759"/>
<dbReference type="EMBL" id="GL377305">
    <property type="protein sequence ID" value="EFI98373.1"/>
    <property type="molecule type" value="Genomic_DNA"/>
</dbReference>
<sequence length="544" mass="61089">MTLYQAYSPEENGSGTSHANSSDTNSTSTTERFAGSGTITRIPDEVLAIVFFYYAVSLHDSLYTRAWTCTLLRINRHWRELALHTPILWSFFSSWTLDSTDLGEKQLRLSYAHPLSLKLSPAISSQIDRAFAILEPHKEHVHDVEVNAEALMIEYISLRLRQNWKNLRHLSLWSANFRHDMPAHVAQYLIPGLRTLRLINVRLDWTFVRHVLHLRLGGSSELGSITINALSDVLRSCPTLQTLELFDCVYRGLHEPNKVHRPAELPQLRRFYIRASVDVCASVMGLMSLPSTAAILIVVNGTTDAICARPLLVQLSRHLHARGRSPPKLRSLQFIATCPVKGYAVNCWMRFMTESCLPFVFNKGAEAIVETTQLELRLVIPNARGLRRVVTKALNVVRAPNVEALDVRFSTYMPTGTLRALLHGLAAVRSIYLTSRTVSVSVFQSVRYLIEDGNLQGPTCAPYKKPLRLPTPQQIFWDTRTLGGADRPVAGDAGREIVKLLEAYESMGMPIQQVLVSQRPDMSAQIFEEMTMKLGDGFVCPGLT</sequence>
<dbReference type="Proteomes" id="UP000007431">
    <property type="component" value="Unassembled WGS sequence"/>
</dbReference>
<dbReference type="OMA" id="ELECTPS"/>
<dbReference type="KEGG" id="scm:SCHCO_01282209"/>
<evidence type="ECO:0000313" key="2">
    <source>
        <dbReference type="EMBL" id="EFI98373.1"/>
    </source>
</evidence>
<organism evidence="3">
    <name type="scientific">Schizophyllum commune (strain H4-8 / FGSC 9210)</name>
    <name type="common">Split gill fungus</name>
    <dbReference type="NCBI Taxonomy" id="578458"/>
    <lineage>
        <taxon>Eukaryota</taxon>
        <taxon>Fungi</taxon>
        <taxon>Dikarya</taxon>
        <taxon>Basidiomycota</taxon>
        <taxon>Agaricomycotina</taxon>
        <taxon>Agaricomycetes</taxon>
        <taxon>Agaricomycetidae</taxon>
        <taxon>Agaricales</taxon>
        <taxon>Schizophyllaceae</taxon>
        <taxon>Schizophyllum</taxon>
    </lineage>
</organism>
<dbReference type="AlphaFoldDB" id="D8Q0L9"/>
<evidence type="ECO:0000256" key="1">
    <source>
        <dbReference type="SAM" id="MobiDB-lite"/>
    </source>
</evidence>
<keyword evidence="3" id="KW-1185">Reference proteome</keyword>
<dbReference type="InParanoid" id="D8Q0L9"/>
<feature type="region of interest" description="Disordered" evidence="1">
    <location>
        <begin position="1"/>
        <end position="32"/>
    </location>
</feature>
<evidence type="ECO:0008006" key="4">
    <source>
        <dbReference type="Google" id="ProtNLM"/>
    </source>
</evidence>
<dbReference type="InterPro" id="IPR032675">
    <property type="entry name" value="LRR_dom_sf"/>
</dbReference>
<gene>
    <name evidence="2" type="ORF">SCHCODRAFT_107958</name>
</gene>
<dbReference type="RefSeq" id="XP_003033276.1">
    <property type="nucleotide sequence ID" value="XM_003033230.1"/>
</dbReference>
<feature type="compositionally biased region" description="Low complexity" evidence="1">
    <location>
        <begin position="16"/>
        <end position="30"/>
    </location>
</feature>
<protein>
    <recommendedName>
        <fullName evidence="4">F-box domain-containing protein</fullName>
    </recommendedName>
</protein>
<proteinExistence type="predicted"/>
<dbReference type="GeneID" id="9595544"/>
<dbReference type="SUPFAM" id="SSF52047">
    <property type="entry name" value="RNI-like"/>
    <property type="match status" value="1"/>
</dbReference>
<name>D8Q0L9_SCHCM</name>